<dbReference type="RefSeq" id="WP_270425302.1">
    <property type="nucleotide sequence ID" value="NZ_CP132968.1"/>
</dbReference>
<dbReference type="GeneID" id="92740904"/>
<dbReference type="Proteomes" id="UP001243496">
    <property type="component" value="Chromosome"/>
</dbReference>
<gene>
    <name evidence="1" type="ORF">RBI15_05835</name>
</gene>
<sequence length="51" mass="5933">MSINKYKEVVREVVTYRDTKDIFADIIALDEEEKVLRKSLMELLGKGETTN</sequence>
<organism evidence="1 2">
    <name type="scientific">Anaerostipes hadrus</name>
    <dbReference type="NCBI Taxonomy" id="649756"/>
    <lineage>
        <taxon>Bacteria</taxon>
        <taxon>Bacillati</taxon>
        <taxon>Bacillota</taxon>
        <taxon>Clostridia</taxon>
        <taxon>Lachnospirales</taxon>
        <taxon>Lachnospiraceae</taxon>
        <taxon>Anaerostipes</taxon>
    </lineage>
</organism>
<evidence type="ECO:0000313" key="1">
    <source>
        <dbReference type="EMBL" id="WMD17607.1"/>
    </source>
</evidence>
<dbReference type="AlphaFoldDB" id="A0AAQ3JJS6"/>
<proteinExistence type="predicted"/>
<evidence type="ECO:0000313" key="2">
    <source>
        <dbReference type="Proteomes" id="UP001243496"/>
    </source>
</evidence>
<accession>A0AAQ3JJS6</accession>
<name>A0AAQ3JJS6_ANAHA</name>
<protein>
    <submittedName>
        <fullName evidence="1">Uncharacterized protein</fullName>
    </submittedName>
</protein>
<reference evidence="1" key="1">
    <citation type="submission" date="2023-08" db="EMBL/GenBank/DDBJ databases">
        <title>Complete Genome Sequences of butyrate producing Anaerostipes hadrus strains BA1 and GIF7 isolated from the terminal ileum of a healthy lean male.</title>
        <authorList>
            <person name="Low A."/>
            <person name="Sheludchenko M."/>
            <person name="Cheng H.E."/>
            <person name="Koh X.Q."/>
            <person name="Lee J."/>
        </authorList>
    </citation>
    <scope>NUCLEOTIDE SEQUENCE</scope>
    <source>
        <strain evidence="1">BA1</strain>
    </source>
</reference>
<dbReference type="EMBL" id="CP132968">
    <property type="protein sequence ID" value="WMD17607.1"/>
    <property type="molecule type" value="Genomic_DNA"/>
</dbReference>